<proteinExistence type="predicted"/>
<evidence type="ECO:0000313" key="2">
    <source>
        <dbReference type="Proteomes" id="UP001291623"/>
    </source>
</evidence>
<sequence length="129" mass="15230">MRRAWARRRRGIFGRFLKKDEHLVTFRSSVAKTQIYFLLLRKVDKGFCKDYKVIRREDLTTRNKLLVMYLEIRMEKKKSVVDDRLRIKWGSLTMTSGKEMGERLMAKRAWGVVGMPPVCGTGRPVAFEM</sequence>
<reference evidence="1" key="1">
    <citation type="submission" date="2023-12" db="EMBL/GenBank/DDBJ databases">
        <title>Genome assembly of Anisodus tanguticus.</title>
        <authorList>
            <person name="Wang Y.-J."/>
        </authorList>
    </citation>
    <scope>NUCLEOTIDE SEQUENCE</scope>
    <source>
        <strain evidence="1">KB-2021</strain>
        <tissue evidence="1">Leaf</tissue>
    </source>
</reference>
<keyword evidence="2" id="KW-1185">Reference proteome</keyword>
<evidence type="ECO:0000313" key="1">
    <source>
        <dbReference type="EMBL" id="KAK4377654.1"/>
    </source>
</evidence>
<dbReference type="EMBL" id="JAVYJV010000002">
    <property type="protein sequence ID" value="KAK4377654.1"/>
    <property type="molecule type" value="Genomic_DNA"/>
</dbReference>
<dbReference type="AlphaFoldDB" id="A0AAE1SVJ4"/>
<accession>A0AAE1SVJ4</accession>
<gene>
    <name evidence="1" type="ORF">RND71_003950</name>
</gene>
<dbReference type="Proteomes" id="UP001291623">
    <property type="component" value="Unassembled WGS sequence"/>
</dbReference>
<name>A0AAE1SVJ4_9SOLA</name>
<protein>
    <submittedName>
        <fullName evidence="1">Uncharacterized protein</fullName>
    </submittedName>
</protein>
<organism evidence="1 2">
    <name type="scientific">Anisodus tanguticus</name>
    <dbReference type="NCBI Taxonomy" id="243964"/>
    <lineage>
        <taxon>Eukaryota</taxon>
        <taxon>Viridiplantae</taxon>
        <taxon>Streptophyta</taxon>
        <taxon>Embryophyta</taxon>
        <taxon>Tracheophyta</taxon>
        <taxon>Spermatophyta</taxon>
        <taxon>Magnoliopsida</taxon>
        <taxon>eudicotyledons</taxon>
        <taxon>Gunneridae</taxon>
        <taxon>Pentapetalae</taxon>
        <taxon>asterids</taxon>
        <taxon>lamiids</taxon>
        <taxon>Solanales</taxon>
        <taxon>Solanaceae</taxon>
        <taxon>Solanoideae</taxon>
        <taxon>Hyoscyameae</taxon>
        <taxon>Anisodus</taxon>
    </lineage>
</organism>
<comment type="caution">
    <text evidence="1">The sequence shown here is derived from an EMBL/GenBank/DDBJ whole genome shotgun (WGS) entry which is preliminary data.</text>
</comment>